<dbReference type="Pfam" id="PF11271">
    <property type="entry name" value="PorA"/>
    <property type="match status" value="1"/>
</dbReference>
<keyword evidence="3" id="KW-1185">Reference proteome</keyword>
<comment type="caution">
    <text evidence="2">The sequence shown here is derived from an EMBL/GenBank/DDBJ whole genome shotgun (WGS) entry which is preliminary data.</text>
</comment>
<keyword evidence="1" id="KW-0472">Membrane</keyword>
<dbReference type="InterPro" id="IPR021424">
    <property type="entry name" value="PorA"/>
</dbReference>
<evidence type="ECO:0000313" key="2">
    <source>
        <dbReference type="EMBL" id="PRY01594.1"/>
    </source>
</evidence>
<dbReference type="Proteomes" id="UP000237846">
    <property type="component" value="Unassembled WGS sequence"/>
</dbReference>
<evidence type="ECO:0000256" key="1">
    <source>
        <dbReference type="SAM" id="Phobius"/>
    </source>
</evidence>
<keyword evidence="1" id="KW-0812">Transmembrane</keyword>
<name>A0A2T0QCB7_9ACTN</name>
<accession>A0A2T0QCB7</accession>
<organism evidence="2 3">
    <name type="scientific">Allonocardiopsis opalescens</name>
    <dbReference type="NCBI Taxonomy" id="1144618"/>
    <lineage>
        <taxon>Bacteria</taxon>
        <taxon>Bacillati</taxon>
        <taxon>Actinomycetota</taxon>
        <taxon>Actinomycetes</taxon>
        <taxon>Streptosporangiales</taxon>
        <taxon>Allonocardiopsis</taxon>
    </lineage>
</organism>
<gene>
    <name evidence="2" type="ORF">CLV72_101177</name>
</gene>
<protein>
    <recommendedName>
        <fullName evidence="4">DUF3068 family protein</fullName>
    </recommendedName>
</protein>
<feature type="transmembrane region" description="Helical" evidence="1">
    <location>
        <begin position="289"/>
        <end position="310"/>
    </location>
</feature>
<keyword evidence="1" id="KW-1133">Transmembrane helix</keyword>
<dbReference type="RefSeq" id="WP_106237557.1">
    <property type="nucleotide sequence ID" value="NZ_PVZC01000001.1"/>
</dbReference>
<dbReference type="AlphaFoldDB" id="A0A2T0QCB7"/>
<reference evidence="2 3" key="1">
    <citation type="submission" date="2018-03" db="EMBL/GenBank/DDBJ databases">
        <title>Genomic Encyclopedia of Archaeal and Bacterial Type Strains, Phase II (KMG-II): from individual species to whole genera.</title>
        <authorList>
            <person name="Goeker M."/>
        </authorList>
    </citation>
    <scope>NUCLEOTIDE SEQUENCE [LARGE SCALE GENOMIC DNA]</scope>
    <source>
        <strain evidence="2 3">DSM 45601</strain>
    </source>
</reference>
<dbReference type="OrthoDB" id="153031at2"/>
<evidence type="ECO:0008006" key="4">
    <source>
        <dbReference type="Google" id="ProtNLM"/>
    </source>
</evidence>
<sequence>MRRTTGTVLIGLGAFLLVTAPALHFIVAPSLMRAPADYYTHSVLRAENVTYFNIEDMEQYEGVTVEANATARGDVEASTDAAAQEGGYVVWDQFTWVTDIEREFAISSNSRRTAHDAVTAEAVDCCDAAIDEDTSVVQTGLAFKFPFFAEQRDYEFYDTRIQEARPIEFVGVEEIDGIEVYRYEQRIEPTEIEERVLPAELLGVEPDEEGGTDVTADMMYSIVRTYWIDPVTGTPLDQSEDQYQALAVDGEERMTVFDGNLRFTEDTIQDRIAASERGRTMLPLLRTTLPVAFLVAGPVLIAIGLVLSFGRRPAHRG</sequence>
<proteinExistence type="predicted"/>
<evidence type="ECO:0000313" key="3">
    <source>
        <dbReference type="Proteomes" id="UP000237846"/>
    </source>
</evidence>
<dbReference type="EMBL" id="PVZC01000001">
    <property type="protein sequence ID" value="PRY01594.1"/>
    <property type="molecule type" value="Genomic_DNA"/>
</dbReference>